<dbReference type="EMBL" id="BMAT01007919">
    <property type="protein sequence ID" value="GFR74060.1"/>
    <property type="molecule type" value="Genomic_DNA"/>
</dbReference>
<keyword evidence="2" id="KW-0472">Membrane</keyword>
<evidence type="ECO:0008006" key="5">
    <source>
        <dbReference type="Google" id="ProtNLM"/>
    </source>
</evidence>
<dbReference type="AlphaFoldDB" id="A0AAV4FP53"/>
<name>A0AAV4FP53_9GAST</name>
<feature type="transmembrane region" description="Helical" evidence="2">
    <location>
        <begin position="35"/>
        <end position="56"/>
    </location>
</feature>
<evidence type="ECO:0000313" key="4">
    <source>
        <dbReference type="Proteomes" id="UP000762676"/>
    </source>
</evidence>
<keyword evidence="4" id="KW-1185">Reference proteome</keyword>
<keyword evidence="2" id="KW-1133">Transmembrane helix</keyword>
<accession>A0AAV4FP53</accession>
<feature type="region of interest" description="Disordered" evidence="1">
    <location>
        <begin position="1"/>
        <end position="29"/>
    </location>
</feature>
<reference evidence="3 4" key="1">
    <citation type="journal article" date="2021" name="Elife">
        <title>Chloroplast acquisition without the gene transfer in kleptoplastic sea slugs, Plakobranchus ocellatus.</title>
        <authorList>
            <person name="Maeda T."/>
            <person name="Takahashi S."/>
            <person name="Yoshida T."/>
            <person name="Shimamura S."/>
            <person name="Takaki Y."/>
            <person name="Nagai Y."/>
            <person name="Toyoda A."/>
            <person name="Suzuki Y."/>
            <person name="Arimoto A."/>
            <person name="Ishii H."/>
            <person name="Satoh N."/>
            <person name="Nishiyama T."/>
            <person name="Hasebe M."/>
            <person name="Maruyama T."/>
            <person name="Minagawa J."/>
            <person name="Obokata J."/>
            <person name="Shigenobu S."/>
        </authorList>
    </citation>
    <scope>NUCLEOTIDE SEQUENCE [LARGE SCALE GENOMIC DNA]</scope>
</reference>
<protein>
    <recommendedName>
        <fullName evidence="5">SEA domain-containing protein</fullName>
    </recommendedName>
</protein>
<feature type="compositionally biased region" description="Low complexity" evidence="1">
    <location>
        <begin position="9"/>
        <end position="29"/>
    </location>
</feature>
<comment type="caution">
    <text evidence="3">The sequence shown here is derived from an EMBL/GenBank/DDBJ whole genome shotgun (WGS) entry which is preliminary data.</text>
</comment>
<sequence length="130" mass="13871">MTAQSHVLTASAAARTTTPSTKPTTTTTTTTTTNAFFTAAFSNVFVGLLVISLTVFPATNGLHLSSSEAISSLSHVQSQTSPPTNSTMDFLLRTLEGLDKSLRFFQSEFKNINLDAVIGTRIVQGKPIMD</sequence>
<keyword evidence="2" id="KW-0812">Transmembrane</keyword>
<organism evidence="3 4">
    <name type="scientific">Elysia marginata</name>
    <dbReference type="NCBI Taxonomy" id="1093978"/>
    <lineage>
        <taxon>Eukaryota</taxon>
        <taxon>Metazoa</taxon>
        <taxon>Spiralia</taxon>
        <taxon>Lophotrochozoa</taxon>
        <taxon>Mollusca</taxon>
        <taxon>Gastropoda</taxon>
        <taxon>Heterobranchia</taxon>
        <taxon>Euthyneura</taxon>
        <taxon>Panpulmonata</taxon>
        <taxon>Sacoglossa</taxon>
        <taxon>Placobranchoidea</taxon>
        <taxon>Plakobranchidae</taxon>
        <taxon>Elysia</taxon>
    </lineage>
</organism>
<evidence type="ECO:0000313" key="3">
    <source>
        <dbReference type="EMBL" id="GFR74060.1"/>
    </source>
</evidence>
<evidence type="ECO:0000256" key="1">
    <source>
        <dbReference type="SAM" id="MobiDB-lite"/>
    </source>
</evidence>
<proteinExistence type="predicted"/>
<evidence type="ECO:0000256" key="2">
    <source>
        <dbReference type="SAM" id="Phobius"/>
    </source>
</evidence>
<dbReference type="Proteomes" id="UP000762676">
    <property type="component" value="Unassembled WGS sequence"/>
</dbReference>
<gene>
    <name evidence="3" type="ORF">ElyMa_003882400</name>
</gene>